<dbReference type="AlphaFoldDB" id="A0A9P5YWX6"/>
<feature type="non-terminal residue" evidence="2">
    <location>
        <position position="1"/>
    </location>
</feature>
<dbReference type="OrthoDB" id="5429515at2759"/>
<feature type="signal peptide" evidence="1">
    <location>
        <begin position="1"/>
        <end position="18"/>
    </location>
</feature>
<sequence length="103" mass="10501">SALPLLVFVAFATADIIAFSGNLCDGDAGSDVACDGSCHSFSNRHSFQVSQLATGAHCVTAFENANCDTLVGVFQGQGNSSCANVNTGTNVQSFICATDDVCV</sequence>
<comment type="caution">
    <text evidence="2">The sequence shown here is derived from an EMBL/GenBank/DDBJ whole genome shotgun (WGS) entry which is preliminary data.</text>
</comment>
<name>A0A9P5YWX6_9AGAR</name>
<evidence type="ECO:0000256" key="1">
    <source>
        <dbReference type="SAM" id="SignalP"/>
    </source>
</evidence>
<reference evidence="2" key="1">
    <citation type="submission" date="2020-11" db="EMBL/GenBank/DDBJ databases">
        <authorList>
            <consortium name="DOE Joint Genome Institute"/>
            <person name="Ahrendt S."/>
            <person name="Riley R."/>
            <person name="Andreopoulos W."/>
            <person name="Labutti K."/>
            <person name="Pangilinan J."/>
            <person name="Ruiz-Duenas F.J."/>
            <person name="Barrasa J.M."/>
            <person name="Sanchez-Garcia M."/>
            <person name="Camarero S."/>
            <person name="Miyauchi S."/>
            <person name="Serrano A."/>
            <person name="Linde D."/>
            <person name="Babiker R."/>
            <person name="Drula E."/>
            <person name="Ayuso-Fernandez I."/>
            <person name="Pacheco R."/>
            <person name="Padilla G."/>
            <person name="Ferreira P."/>
            <person name="Barriuso J."/>
            <person name="Kellner H."/>
            <person name="Castanera R."/>
            <person name="Alfaro M."/>
            <person name="Ramirez L."/>
            <person name="Pisabarro A.G."/>
            <person name="Kuo A."/>
            <person name="Tritt A."/>
            <person name="Lipzen A."/>
            <person name="He G."/>
            <person name="Yan M."/>
            <person name="Ng V."/>
            <person name="Cullen D."/>
            <person name="Martin F."/>
            <person name="Rosso M.-N."/>
            <person name="Henrissat B."/>
            <person name="Hibbett D."/>
            <person name="Martinez A.T."/>
            <person name="Grigoriev I.V."/>
        </authorList>
    </citation>
    <scope>NUCLEOTIDE SEQUENCE</scope>
    <source>
        <strain evidence="2">CIRM-BRFM 674</strain>
    </source>
</reference>
<gene>
    <name evidence="2" type="ORF">BDN70DRAFT_767270</name>
</gene>
<evidence type="ECO:0000313" key="3">
    <source>
        <dbReference type="Proteomes" id="UP000807469"/>
    </source>
</evidence>
<keyword evidence="1" id="KW-0732">Signal</keyword>
<feature type="chain" id="PRO_5040511753" evidence="1">
    <location>
        <begin position="19"/>
        <end position="103"/>
    </location>
</feature>
<accession>A0A9P5YWX6</accession>
<feature type="non-terminal residue" evidence="2">
    <location>
        <position position="103"/>
    </location>
</feature>
<proteinExistence type="predicted"/>
<protein>
    <submittedName>
        <fullName evidence="2">Uncharacterized protein</fullName>
    </submittedName>
</protein>
<evidence type="ECO:0000313" key="2">
    <source>
        <dbReference type="EMBL" id="KAF9477197.1"/>
    </source>
</evidence>
<dbReference type="Proteomes" id="UP000807469">
    <property type="component" value="Unassembled WGS sequence"/>
</dbReference>
<dbReference type="EMBL" id="MU155268">
    <property type="protein sequence ID" value="KAF9477197.1"/>
    <property type="molecule type" value="Genomic_DNA"/>
</dbReference>
<keyword evidence="3" id="KW-1185">Reference proteome</keyword>
<organism evidence="2 3">
    <name type="scientific">Pholiota conissans</name>
    <dbReference type="NCBI Taxonomy" id="109636"/>
    <lineage>
        <taxon>Eukaryota</taxon>
        <taxon>Fungi</taxon>
        <taxon>Dikarya</taxon>
        <taxon>Basidiomycota</taxon>
        <taxon>Agaricomycotina</taxon>
        <taxon>Agaricomycetes</taxon>
        <taxon>Agaricomycetidae</taxon>
        <taxon>Agaricales</taxon>
        <taxon>Agaricineae</taxon>
        <taxon>Strophariaceae</taxon>
        <taxon>Pholiota</taxon>
    </lineage>
</organism>